<feature type="transmembrane region" description="Helical" evidence="10">
    <location>
        <begin position="79"/>
        <end position="100"/>
    </location>
</feature>
<proteinExistence type="inferred from homology"/>
<protein>
    <recommendedName>
        <fullName evidence="10">Large-conductance mechanosensitive channel</fullName>
    </recommendedName>
</protein>
<comment type="subcellular location">
    <subcellularLocation>
        <location evidence="1 10">Cell membrane</location>
        <topology evidence="1 10">Multi-pass membrane protein</topology>
    </subcellularLocation>
</comment>
<dbReference type="PANTHER" id="PTHR30266:SF2">
    <property type="entry name" value="LARGE-CONDUCTANCE MECHANOSENSITIVE CHANNEL"/>
    <property type="match status" value="1"/>
</dbReference>
<keyword evidence="7 10" id="KW-0406">Ion transport</keyword>
<evidence type="ECO:0000313" key="12">
    <source>
        <dbReference type="Proteomes" id="UP000063781"/>
    </source>
</evidence>
<dbReference type="SUPFAM" id="SSF81330">
    <property type="entry name" value="Gated mechanosensitive channel"/>
    <property type="match status" value="1"/>
</dbReference>
<dbReference type="NCBIfam" id="TIGR00220">
    <property type="entry name" value="mscL"/>
    <property type="match status" value="1"/>
</dbReference>
<accession>A0A120JTL1</accession>
<dbReference type="HAMAP" id="MF_00115">
    <property type="entry name" value="MscL"/>
    <property type="match status" value="1"/>
</dbReference>
<dbReference type="GO" id="GO:0005886">
    <property type="term" value="C:plasma membrane"/>
    <property type="evidence" value="ECO:0007669"/>
    <property type="project" value="UniProtKB-SubCell"/>
</dbReference>
<evidence type="ECO:0000256" key="2">
    <source>
        <dbReference type="ARBA" id="ARBA00007254"/>
    </source>
</evidence>
<feature type="transmembrane region" description="Helical" evidence="10">
    <location>
        <begin position="20"/>
        <end position="38"/>
    </location>
</feature>
<dbReference type="NCBIfam" id="NF001843">
    <property type="entry name" value="PRK00567.1-4"/>
    <property type="match status" value="1"/>
</dbReference>
<dbReference type="Gene3D" id="1.10.1200.120">
    <property type="entry name" value="Large-conductance mechanosensitive channel, MscL, domain 1"/>
    <property type="match status" value="1"/>
</dbReference>
<reference evidence="11 12" key="1">
    <citation type="submission" date="2015-10" db="EMBL/GenBank/DDBJ databases">
        <title>Erysipelothrix larvae sp. LV19 isolated from the larval gut of the rhinoceros beetle, Trypoxylus dichotomus.</title>
        <authorList>
            <person name="Lim S."/>
            <person name="Kim B.-C."/>
        </authorList>
    </citation>
    <scope>NUCLEOTIDE SEQUENCE [LARGE SCALE GENOMIC DNA]</scope>
    <source>
        <strain evidence="11 12">LV19</strain>
    </source>
</reference>
<evidence type="ECO:0000256" key="8">
    <source>
        <dbReference type="ARBA" id="ARBA00023136"/>
    </source>
</evidence>
<keyword evidence="5 10" id="KW-0812">Transmembrane</keyword>
<dbReference type="EMBL" id="CP013213">
    <property type="protein sequence ID" value="AMC93242.1"/>
    <property type="molecule type" value="Genomic_DNA"/>
</dbReference>
<keyword evidence="6 10" id="KW-1133">Transmembrane helix</keyword>
<evidence type="ECO:0000256" key="6">
    <source>
        <dbReference type="ARBA" id="ARBA00022989"/>
    </source>
</evidence>
<dbReference type="STRING" id="1514105.AOC36_04420"/>
<dbReference type="InterPro" id="IPR019823">
    <property type="entry name" value="Mechanosensitive_channel_CS"/>
</dbReference>
<organism evidence="11 12">
    <name type="scientific">Erysipelothrix larvae</name>
    <dbReference type="NCBI Taxonomy" id="1514105"/>
    <lineage>
        <taxon>Bacteria</taxon>
        <taxon>Bacillati</taxon>
        <taxon>Bacillota</taxon>
        <taxon>Erysipelotrichia</taxon>
        <taxon>Erysipelotrichales</taxon>
        <taxon>Erysipelotrichaceae</taxon>
        <taxon>Erysipelothrix</taxon>
    </lineage>
</organism>
<keyword evidence="8 10" id="KW-0472">Membrane</keyword>
<evidence type="ECO:0000256" key="3">
    <source>
        <dbReference type="ARBA" id="ARBA00022448"/>
    </source>
</evidence>
<dbReference type="PANTHER" id="PTHR30266">
    <property type="entry name" value="MECHANOSENSITIVE CHANNEL MSCL"/>
    <property type="match status" value="1"/>
</dbReference>
<sequence>MKKFLNEFKDFAMRGNVLDLAIGVVIGGAFSSIIASLVNDIITPFISLLGNSGNLETKQWVLRGASEGKEAIFVSWGNFIQTTINFLIIAFCIFMVVKVINKMAPKKKEDVIADPVKSDEAILLQEILAELKKDA</sequence>
<keyword evidence="4 10" id="KW-1003">Cell membrane</keyword>
<evidence type="ECO:0000256" key="9">
    <source>
        <dbReference type="ARBA" id="ARBA00023303"/>
    </source>
</evidence>
<keyword evidence="12" id="KW-1185">Reference proteome</keyword>
<evidence type="ECO:0000256" key="7">
    <source>
        <dbReference type="ARBA" id="ARBA00023065"/>
    </source>
</evidence>
<keyword evidence="3 10" id="KW-0813">Transport</keyword>
<dbReference type="InterPro" id="IPR037673">
    <property type="entry name" value="MSC/AndL"/>
</dbReference>
<evidence type="ECO:0000256" key="4">
    <source>
        <dbReference type="ARBA" id="ARBA00022475"/>
    </source>
</evidence>
<comment type="subunit">
    <text evidence="10">Homopentamer.</text>
</comment>
<dbReference type="InterPro" id="IPR036019">
    <property type="entry name" value="MscL_channel"/>
</dbReference>
<dbReference type="KEGG" id="erl:AOC36_04420"/>
<dbReference type="PRINTS" id="PR01264">
    <property type="entry name" value="MECHCHANNEL"/>
</dbReference>
<dbReference type="GO" id="GO:0008381">
    <property type="term" value="F:mechanosensitive monoatomic ion channel activity"/>
    <property type="evidence" value="ECO:0007669"/>
    <property type="project" value="UniProtKB-UniRule"/>
</dbReference>
<dbReference type="InterPro" id="IPR001185">
    <property type="entry name" value="MS_channel"/>
</dbReference>
<dbReference type="OrthoDB" id="9810350at2"/>
<evidence type="ECO:0000256" key="1">
    <source>
        <dbReference type="ARBA" id="ARBA00004651"/>
    </source>
</evidence>
<dbReference type="AlphaFoldDB" id="A0A120JTL1"/>
<evidence type="ECO:0000256" key="5">
    <source>
        <dbReference type="ARBA" id="ARBA00022692"/>
    </source>
</evidence>
<dbReference type="RefSeq" id="WP_067631816.1">
    <property type="nucleotide sequence ID" value="NZ_CP013213.1"/>
</dbReference>
<dbReference type="PROSITE" id="PS01327">
    <property type="entry name" value="MSCL"/>
    <property type="match status" value="1"/>
</dbReference>
<evidence type="ECO:0000313" key="11">
    <source>
        <dbReference type="EMBL" id="AMC93242.1"/>
    </source>
</evidence>
<comment type="similarity">
    <text evidence="2 10">Belongs to the MscL family.</text>
</comment>
<dbReference type="Pfam" id="PF01741">
    <property type="entry name" value="MscL"/>
    <property type="match status" value="1"/>
</dbReference>
<evidence type="ECO:0000256" key="10">
    <source>
        <dbReference type="HAMAP-Rule" id="MF_00115"/>
    </source>
</evidence>
<gene>
    <name evidence="10" type="primary">mscL</name>
    <name evidence="11" type="ORF">AOC36_04420</name>
</gene>
<dbReference type="Proteomes" id="UP000063781">
    <property type="component" value="Chromosome"/>
</dbReference>
<name>A0A120JTL1_9FIRM</name>
<comment type="function">
    <text evidence="10">Channel that opens in response to stretch forces in the membrane lipid bilayer. May participate in the regulation of osmotic pressure changes within the cell.</text>
</comment>
<keyword evidence="9 10" id="KW-0407">Ion channel</keyword>